<feature type="compositionally biased region" description="Basic and acidic residues" evidence="11">
    <location>
        <begin position="134"/>
        <end position="152"/>
    </location>
</feature>
<dbReference type="Pfam" id="PF00270">
    <property type="entry name" value="DEAD"/>
    <property type="match status" value="1"/>
</dbReference>
<dbReference type="FunFam" id="3.40.50.300:FF:000813">
    <property type="entry name" value="helicase POLQ-like isoform X1"/>
    <property type="match status" value="1"/>
</dbReference>
<dbReference type="VEuPathDB" id="VectorBase:AALB010083"/>
<feature type="compositionally biased region" description="Acidic residues" evidence="11">
    <location>
        <begin position="161"/>
        <end position="170"/>
    </location>
</feature>
<keyword evidence="6" id="KW-0067">ATP-binding</keyword>
<dbReference type="Pfam" id="PF20470">
    <property type="entry name" value="HTH_61"/>
    <property type="match status" value="1"/>
</dbReference>
<name>A0A182FU48_ANOAL</name>
<dbReference type="GO" id="GO:0005524">
    <property type="term" value="F:ATP binding"/>
    <property type="evidence" value="ECO:0007669"/>
    <property type="project" value="UniProtKB-KW"/>
</dbReference>
<evidence type="ECO:0000256" key="5">
    <source>
        <dbReference type="ARBA" id="ARBA00022806"/>
    </source>
</evidence>
<dbReference type="InterPro" id="IPR048960">
    <property type="entry name" value="POLQ-like_helical"/>
</dbReference>
<keyword evidence="10" id="KW-0175">Coiled coil</keyword>
<dbReference type="PANTHER" id="PTHR47961:SF12">
    <property type="entry name" value="HELICASE POLQ-LIKE"/>
    <property type="match status" value="1"/>
</dbReference>
<dbReference type="OrthoDB" id="2320933at2759"/>
<dbReference type="RefSeq" id="XP_035788117.1">
    <property type="nucleotide sequence ID" value="XM_035932224.1"/>
</dbReference>
<evidence type="ECO:0000256" key="2">
    <source>
        <dbReference type="ARBA" id="ARBA00022741"/>
    </source>
</evidence>
<dbReference type="CTD" id="38905"/>
<evidence type="ECO:0008006" key="14">
    <source>
        <dbReference type="Google" id="ProtNLM"/>
    </source>
</evidence>
<accession>A0A182FU48</accession>
<keyword evidence="2" id="KW-0547">Nucleotide-binding</keyword>
<reference evidence="12" key="2">
    <citation type="submission" date="2022-08" db="UniProtKB">
        <authorList>
            <consortium name="EnsemblMetazoa"/>
        </authorList>
    </citation>
    <scope>IDENTIFICATION</scope>
    <source>
        <strain evidence="12">STECLA/ALBI9_A</strain>
    </source>
</reference>
<feature type="region of interest" description="Disordered" evidence="11">
    <location>
        <begin position="1"/>
        <end position="35"/>
    </location>
</feature>
<dbReference type="GO" id="GO:0016787">
    <property type="term" value="F:hydrolase activity"/>
    <property type="evidence" value="ECO:0007669"/>
    <property type="project" value="UniProtKB-KW"/>
</dbReference>
<evidence type="ECO:0000256" key="3">
    <source>
        <dbReference type="ARBA" id="ARBA00022763"/>
    </source>
</evidence>
<feature type="compositionally biased region" description="Polar residues" evidence="11">
    <location>
        <begin position="72"/>
        <end position="92"/>
    </location>
</feature>
<dbReference type="RefSeq" id="XP_035788116.1">
    <property type="nucleotide sequence ID" value="XM_035932223.1"/>
</dbReference>
<dbReference type="GO" id="GO:0006302">
    <property type="term" value="P:double-strand break repair"/>
    <property type="evidence" value="ECO:0007669"/>
    <property type="project" value="UniProtKB-ARBA"/>
</dbReference>
<dbReference type="InterPro" id="IPR050474">
    <property type="entry name" value="Hel308_SKI2-like"/>
</dbReference>
<evidence type="ECO:0000256" key="8">
    <source>
        <dbReference type="ARBA" id="ARBA00023242"/>
    </source>
</evidence>
<dbReference type="SUPFAM" id="SSF158702">
    <property type="entry name" value="Sec63 N-terminal domain-like"/>
    <property type="match status" value="1"/>
</dbReference>
<evidence type="ECO:0000256" key="9">
    <source>
        <dbReference type="ARBA" id="ARBA00048988"/>
    </source>
</evidence>
<dbReference type="VEuPathDB" id="VectorBase:AALB20_033350"/>
<comment type="catalytic activity">
    <reaction evidence="9">
        <text>ATP + H2O = ADP + phosphate + H(+)</text>
        <dbReference type="Rhea" id="RHEA:13065"/>
        <dbReference type="ChEBI" id="CHEBI:15377"/>
        <dbReference type="ChEBI" id="CHEBI:15378"/>
        <dbReference type="ChEBI" id="CHEBI:30616"/>
        <dbReference type="ChEBI" id="CHEBI:43474"/>
        <dbReference type="ChEBI" id="CHEBI:456216"/>
        <dbReference type="EC" id="5.6.2.4"/>
    </reaction>
</comment>
<reference evidence="12 13" key="1">
    <citation type="journal article" date="2017" name="G3 (Bethesda)">
        <title>The Physical Genome Mapping of Anopheles albimanus Corrected Scaffold Misassemblies and Identified Interarm Rearrangements in Genus Anopheles.</title>
        <authorList>
            <person name="Artemov G.N."/>
            <person name="Peery A.N."/>
            <person name="Jiang X."/>
            <person name="Tu Z."/>
            <person name="Stegniy V.N."/>
            <person name="Sharakhova M.V."/>
            <person name="Sharakhov I.V."/>
        </authorList>
    </citation>
    <scope>NUCLEOTIDE SEQUENCE [LARGE SCALE GENOMIC DNA]</scope>
    <source>
        <strain evidence="12 13">ALBI9_A</strain>
    </source>
</reference>
<evidence type="ECO:0000313" key="12">
    <source>
        <dbReference type="EnsemblMetazoa" id="AALB010083-PA"/>
    </source>
</evidence>
<keyword evidence="5" id="KW-0347">Helicase</keyword>
<feature type="coiled-coil region" evidence="10">
    <location>
        <begin position="1171"/>
        <end position="1198"/>
    </location>
</feature>
<sequence>MSRSFRTPVKLPTKPRKGLLALDHRPQHPPTSPSLFRTPVAVRTVRRKDEPKVTQLMELDNTLLNAVDLENIQQTSGRKTDSPKNGPSNANLKRSLPVGVEPKIVASTPKRRKSSNGGRKMYVLQMSMEAGAANKDEGNGGENDPARAESLTRSRRSATSCEDDNDDEDMLPCGQEMVCNNETLNTDDIIQDKLRKLSTSRVNATHLASQLPALSDEVFEVFTNPAICSQYMRLDQSVLEDGEHKAELIRSSQPNEDDRKRLAGRGSTEDEPTIPHNLSDEQRRLQMNAVERIFADCERTLHDMTNLGQIDAETIEMVAAEEKQLPPAPLPAPPGPSKMSNTLAAIDWDEEIQQNTVRPRVSSLFLEKGPFYGLPSSVRRILRDFRGIGELYDWQRECLELPAVQERRNLIYALPTSGGKTLVAEILMLREVLCRLHNVLFIVPYVSLAQEKMIALSPFSIELQFLLEEYSGGKGQCPPRKRRKKNAIFVCTIEKAMMLMDSLVEESRANEIGLIVIDELHMIGEPRRGACLEMLITKVQALRAGIQIVGMSATIGNLNEVARFMLADVYCRDFRPVELQEYVKCGEALYEVRGQQQGHGARSEQVFGEKRSLRFEDYTDELRRIDPDGIVGLILQVIPTGSCLVFCPTKRMCENLSAMLAKHLPATLVEHRAEEKAKLIKSLAEDGSVAPILPQSFRVGVAYHHAGLTQDERRTIEDAFRAGVLSLIVCTSTLAAGVNLPAQRVIIRSPYIGTSFLTLSRYKQMVGRAGRAGFGEKGDSILVCAQRDIPQVCEMLCAPMDLAESSLMEDDRVQFKSLLLSAIGLGICGTRDALQTLASSTLLSQQAGRRQLELSTITDEVIVQLYQGNAIKARHDSCLRNPPNMIVTISTAEAEEPVPELTMFPLSDLHGTTPRTATFIRVHKDPSQPGKLIKTIERTSQLEVNRLGKAAIRGGFDMEKALRYYDEMQTLGKRLCVLDEYDLFYLILLEDGREVHLKVEELIALINQLTSEQQRIAERYGIGNVLMTKILTRRTIPDEQMHKMLRFVRVMIVHELWRQTSVQEVAQRYHVNAGSLQTLMNGTAGTAYSLLRMCEEVPELWAFKHLLTGIIERLTHCCKQELMPLMELPSVKLGRAKQLYRAGFTTLASIARAKSKELVESIEHMNYRAANQLILSAKAKLMQEVDALREQAEEYLSQLNR</sequence>
<feature type="region of interest" description="Disordered" evidence="11">
    <location>
        <begin position="72"/>
        <end position="119"/>
    </location>
</feature>
<feature type="region of interest" description="Disordered" evidence="11">
    <location>
        <begin position="247"/>
        <end position="282"/>
    </location>
</feature>
<dbReference type="EnsemblMetazoa" id="AALB010083-RA">
    <property type="protein sequence ID" value="AALB010083-PA"/>
    <property type="gene ID" value="AALB010083"/>
</dbReference>
<proteinExistence type="predicted"/>
<dbReference type="GO" id="GO:0003676">
    <property type="term" value="F:nucleic acid binding"/>
    <property type="evidence" value="ECO:0007669"/>
    <property type="project" value="InterPro"/>
</dbReference>
<evidence type="ECO:0000313" key="13">
    <source>
        <dbReference type="Proteomes" id="UP000069272"/>
    </source>
</evidence>
<keyword evidence="7" id="KW-0234">DNA repair</keyword>
<dbReference type="SUPFAM" id="SSF52540">
    <property type="entry name" value="P-loop containing nucleoside triphosphate hydrolases"/>
    <property type="match status" value="1"/>
</dbReference>
<dbReference type="InterPro" id="IPR011545">
    <property type="entry name" value="DEAD/DEAH_box_helicase_dom"/>
</dbReference>
<dbReference type="KEGG" id="aali:118464700"/>
<dbReference type="PROSITE" id="PS51192">
    <property type="entry name" value="HELICASE_ATP_BIND_1"/>
    <property type="match status" value="1"/>
</dbReference>
<evidence type="ECO:0000256" key="11">
    <source>
        <dbReference type="SAM" id="MobiDB-lite"/>
    </source>
</evidence>
<dbReference type="InterPro" id="IPR014001">
    <property type="entry name" value="Helicase_ATP-bd"/>
</dbReference>
<comment type="subcellular location">
    <subcellularLocation>
        <location evidence="1">Nucleus</location>
    </subcellularLocation>
</comment>
<dbReference type="SMART" id="SM00490">
    <property type="entry name" value="HELICc"/>
    <property type="match status" value="1"/>
</dbReference>
<dbReference type="STRING" id="7167.A0A182FU48"/>
<dbReference type="CDD" id="cd18795">
    <property type="entry name" value="SF2_C_Ski2"/>
    <property type="match status" value="1"/>
</dbReference>
<dbReference type="Gene3D" id="1.10.150.20">
    <property type="entry name" value="5' to 3' exonuclease, C-terminal subdomain"/>
    <property type="match status" value="1"/>
</dbReference>
<evidence type="ECO:0000256" key="6">
    <source>
        <dbReference type="ARBA" id="ARBA00022840"/>
    </source>
</evidence>
<dbReference type="GeneID" id="118464700"/>
<dbReference type="CDD" id="cd18026">
    <property type="entry name" value="DEXHc_POLQ-like"/>
    <property type="match status" value="1"/>
</dbReference>
<dbReference type="Proteomes" id="UP000069272">
    <property type="component" value="Chromosome 3R"/>
</dbReference>
<dbReference type="PANTHER" id="PTHR47961">
    <property type="entry name" value="DNA POLYMERASE THETA, PUTATIVE (AFU_ORTHOLOGUE AFUA_1G05260)-RELATED"/>
    <property type="match status" value="1"/>
</dbReference>
<dbReference type="Gene3D" id="1.10.3380.20">
    <property type="match status" value="1"/>
</dbReference>
<keyword evidence="8" id="KW-0539">Nucleus</keyword>
<dbReference type="RefSeq" id="XP_035788115.1">
    <property type="nucleotide sequence ID" value="XM_035932222.1"/>
</dbReference>
<protein>
    <recommendedName>
        <fullName evidence="14">DNA polymerase theta</fullName>
    </recommendedName>
</protein>
<dbReference type="PROSITE" id="PS51194">
    <property type="entry name" value="HELICASE_CTER"/>
    <property type="match status" value="1"/>
</dbReference>
<dbReference type="Pfam" id="PF21099">
    <property type="entry name" value="POLQ_helical"/>
    <property type="match status" value="1"/>
</dbReference>
<dbReference type="SMART" id="SM00487">
    <property type="entry name" value="DEXDc"/>
    <property type="match status" value="1"/>
</dbReference>
<feature type="region of interest" description="Disordered" evidence="11">
    <location>
        <begin position="133"/>
        <end position="173"/>
    </location>
</feature>
<dbReference type="InterPro" id="IPR027417">
    <property type="entry name" value="P-loop_NTPase"/>
</dbReference>
<evidence type="ECO:0000256" key="4">
    <source>
        <dbReference type="ARBA" id="ARBA00022801"/>
    </source>
</evidence>
<evidence type="ECO:0000256" key="7">
    <source>
        <dbReference type="ARBA" id="ARBA00023204"/>
    </source>
</evidence>
<keyword evidence="4" id="KW-0378">Hydrolase</keyword>
<dbReference type="InterPro" id="IPR001650">
    <property type="entry name" value="Helicase_C-like"/>
</dbReference>
<keyword evidence="3" id="KW-0227">DNA damage</keyword>
<dbReference type="GO" id="GO:0043138">
    <property type="term" value="F:3'-5' DNA helicase activity"/>
    <property type="evidence" value="ECO:0007669"/>
    <property type="project" value="UniProtKB-EC"/>
</dbReference>
<dbReference type="AlphaFoldDB" id="A0A182FU48"/>
<dbReference type="Pfam" id="PF00271">
    <property type="entry name" value="Helicase_C"/>
    <property type="match status" value="1"/>
</dbReference>
<dbReference type="InterPro" id="IPR046931">
    <property type="entry name" value="HTH_61"/>
</dbReference>
<evidence type="ECO:0000256" key="1">
    <source>
        <dbReference type="ARBA" id="ARBA00004123"/>
    </source>
</evidence>
<keyword evidence="13" id="KW-1185">Reference proteome</keyword>
<evidence type="ECO:0000256" key="10">
    <source>
        <dbReference type="SAM" id="Coils"/>
    </source>
</evidence>
<dbReference type="Gene3D" id="3.40.50.300">
    <property type="entry name" value="P-loop containing nucleotide triphosphate hydrolases"/>
    <property type="match status" value="2"/>
</dbReference>
<dbReference type="GO" id="GO:0005634">
    <property type="term" value="C:nucleus"/>
    <property type="evidence" value="ECO:0007669"/>
    <property type="project" value="UniProtKB-SubCell"/>
</dbReference>
<organism evidence="12 13">
    <name type="scientific">Anopheles albimanus</name>
    <name type="common">New world malaria mosquito</name>
    <dbReference type="NCBI Taxonomy" id="7167"/>
    <lineage>
        <taxon>Eukaryota</taxon>
        <taxon>Metazoa</taxon>
        <taxon>Ecdysozoa</taxon>
        <taxon>Arthropoda</taxon>
        <taxon>Hexapoda</taxon>
        <taxon>Insecta</taxon>
        <taxon>Pterygota</taxon>
        <taxon>Neoptera</taxon>
        <taxon>Endopterygota</taxon>
        <taxon>Diptera</taxon>
        <taxon>Nematocera</taxon>
        <taxon>Culicoidea</taxon>
        <taxon>Culicidae</taxon>
        <taxon>Anophelinae</taxon>
        <taxon>Anopheles</taxon>
    </lineage>
</organism>